<comment type="similarity">
    <text evidence="1">Belongs to the protein prenyltransferase subunit alpha family.</text>
</comment>
<accession>A0A6J2YMC4</accession>
<evidence type="ECO:0000256" key="4">
    <source>
        <dbReference type="ARBA" id="ARBA00022737"/>
    </source>
</evidence>
<dbReference type="Gene3D" id="1.25.40.120">
    <property type="entry name" value="Protein prenylyltransferase"/>
    <property type="match status" value="1"/>
</dbReference>
<dbReference type="SUPFAM" id="SSF48439">
    <property type="entry name" value="Protein prenylyltransferase"/>
    <property type="match status" value="1"/>
</dbReference>
<dbReference type="PANTHER" id="PTHR11129:SF3">
    <property type="entry name" value="PROTEIN PRENYLTRANSFERASE ALPHA SUBUNIT REPEAT-CONTAINING PROTEIN 1"/>
    <property type="match status" value="1"/>
</dbReference>
<dbReference type="CTD" id="31212"/>
<evidence type="ECO:0000256" key="3">
    <source>
        <dbReference type="ARBA" id="ARBA00022679"/>
    </source>
</evidence>
<evidence type="ECO:0000256" key="2">
    <source>
        <dbReference type="ARBA" id="ARBA00022602"/>
    </source>
</evidence>
<evidence type="ECO:0000313" key="5">
    <source>
        <dbReference type="Proteomes" id="UP000504635"/>
    </source>
</evidence>
<dbReference type="KEGG" id="soy:115888822"/>
<dbReference type="RefSeq" id="XP_030764537.1">
    <property type="nucleotide sequence ID" value="XM_030908677.1"/>
</dbReference>
<evidence type="ECO:0000256" key="1">
    <source>
        <dbReference type="ARBA" id="ARBA00006734"/>
    </source>
</evidence>
<dbReference type="InParanoid" id="A0A6J2YMC4"/>
<evidence type="ECO:0000313" key="6">
    <source>
        <dbReference type="RefSeq" id="XP_030764537.1"/>
    </source>
</evidence>
<protein>
    <submittedName>
        <fullName evidence="6">Protein prenyltransferase alpha subunit repeat-containing protein 1</fullName>
    </submittedName>
</protein>
<dbReference type="GO" id="GO:0008318">
    <property type="term" value="F:protein prenyltransferase activity"/>
    <property type="evidence" value="ECO:0007669"/>
    <property type="project" value="InterPro"/>
</dbReference>
<dbReference type="PROSITE" id="PS51147">
    <property type="entry name" value="PFTA"/>
    <property type="match status" value="1"/>
</dbReference>
<keyword evidence="4" id="KW-0677">Repeat</keyword>
<gene>
    <name evidence="6" type="primary">LOC115888822</name>
</gene>
<sequence>MKCETYIFKKIMEYSSMSERILRSLENIIKHDFELADFSIVPTEDNTKNKSPVLYESHHLGLESWCIKYVYQYVCSELFKVRKNLAEKKIGYLIRDNLNYLLMGGLLINPDINTFWNMRRELVESDILSIEEELKFCKLVLTRKHKSNEAFSYRRWLLKRILEKMSKNGIVPSINILQNELSVSELAATGSQNNYHAWTHRIWCMEHFVPFFPHILTQELEFSERWISEHVSENTGYHYRQFLIKLLKNQRDIPLLMTYFNEVITKLNLLNDGEPSQLLILLLGKPLKNKSLEDISKHINVIVLLLYELFVVIENINNVYTEHESLWLHRRFILFSLIQLANEYFGENSKITKKITFNNTTSQMYNKNFINFVVNDNSGEKQAKIFKTQPSKFESSNLYRVLSNCEKEFISKNTGQSLLQIDLARRYEKWLKLIVGFDLT</sequence>
<reference evidence="6" key="1">
    <citation type="submission" date="2025-08" db="UniProtKB">
        <authorList>
            <consortium name="RefSeq"/>
        </authorList>
    </citation>
    <scope>IDENTIFICATION</scope>
    <source>
        <tissue evidence="6">Gonads</tissue>
    </source>
</reference>
<dbReference type="GO" id="GO:0005737">
    <property type="term" value="C:cytoplasm"/>
    <property type="evidence" value="ECO:0007669"/>
    <property type="project" value="TreeGrafter"/>
</dbReference>
<dbReference type="InterPro" id="IPR002088">
    <property type="entry name" value="Prenyl_trans_a"/>
</dbReference>
<dbReference type="Proteomes" id="UP000504635">
    <property type="component" value="Unplaced"/>
</dbReference>
<dbReference type="AlphaFoldDB" id="A0A6J2YMC4"/>
<dbReference type="GeneID" id="115888822"/>
<proteinExistence type="inferred from homology"/>
<dbReference type="PANTHER" id="PTHR11129">
    <property type="entry name" value="PROTEIN FARNESYLTRANSFERASE ALPHA SUBUNIT/RAB GERANYLGERANYL TRANSFERASE ALPHA SUBUNIT"/>
    <property type="match status" value="1"/>
</dbReference>
<dbReference type="FunCoup" id="A0A6J2YMC4">
    <property type="interactions" value="436"/>
</dbReference>
<keyword evidence="5" id="KW-1185">Reference proteome</keyword>
<name>A0A6J2YMC4_SITOR</name>
<keyword evidence="2" id="KW-0637">Prenyltransferase</keyword>
<organism evidence="5 6">
    <name type="scientific">Sitophilus oryzae</name>
    <name type="common">Rice weevil</name>
    <name type="synonym">Curculio oryzae</name>
    <dbReference type="NCBI Taxonomy" id="7048"/>
    <lineage>
        <taxon>Eukaryota</taxon>
        <taxon>Metazoa</taxon>
        <taxon>Ecdysozoa</taxon>
        <taxon>Arthropoda</taxon>
        <taxon>Hexapoda</taxon>
        <taxon>Insecta</taxon>
        <taxon>Pterygota</taxon>
        <taxon>Neoptera</taxon>
        <taxon>Endopterygota</taxon>
        <taxon>Coleoptera</taxon>
        <taxon>Polyphaga</taxon>
        <taxon>Cucujiformia</taxon>
        <taxon>Curculionidae</taxon>
        <taxon>Dryophthorinae</taxon>
        <taxon>Sitophilus</taxon>
    </lineage>
</organism>
<dbReference type="OrthoDB" id="5358702at2759"/>
<keyword evidence="3" id="KW-0808">Transferase</keyword>
<dbReference type="Pfam" id="PF01239">
    <property type="entry name" value="PPTA"/>
    <property type="match status" value="3"/>
</dbReference>